<evidence type="ECO:0000259" key="12">
    <source>
        <dbReference type="PROSITE" id="PS50011"/>
    </source>
</evidence>
<keyword evidence="6" id="KW-0479">Metal-binding</keyword>
<dbReference type="PANTHER" id="PTHR45647:SF93">
    <property type="entry name" value="KINASE WITH ADENINE NUCLEOTIDE ALPHA HYDROLASES-LIKE DOMAIN-CONTAINING PROTEIN"/>
    <property type="match status" value="1"/>
</dbReference>
<proteinExistence type="predicted"/>
<dbReference type="EMBL" id="JQ979416">
    <property type="protein sequence ID" value="AFO66517.1"/>
    <property type="molecule type" value="Genomic_DNA"/>
</dbReference>
<dbReference type="Gene3D" id="1.10.510.10">
    <property type="entry name" value="Transferase(Phosphotransferase) domain 1"/>
    <property type="match status" value="1"/>
</dbReference>
<reference evidence="13" key="1">
    <citation type="submission" date="2012-04" db="EMBL/GenBank/DDBJ databases">
        <title>Identification and Characterization of BLMR1 Conferring Resistance to Leptosphaeria maculans in Brassica napus L.</title>
        <authorList>
            <person name="Li G.Y."/>
            <person name="Long Y.M."/>
        </authorList>
    </citation>
    <scope>NUCLEOTIDE SEQUENCE</scope>
</reference>
<organism evidence="13">
    <name type="scientific">Brassica napus</name>
    <name type="common">Rape</name>
    <dbReference type="NCBI Taxonomy" id="3708"/>
    <lineage>
        <taxon>Eukaryota</taxon>
        <taxon>Viridiplantae</taxon>
        <taxon>Streptophyta</taxon>
        <taxon>Embryophyta</taxon>
        <taxon>Tracheophyta</taxon>
        <taxon>Spermatophyta</taxon>
        <taxon>Magnoliopsida</taxon>
        <taxon>eudicotyledons</taxon>
        <taxon>Gunneridae</taxon>
        <taxon>Pentapetalae</taxon>
        <taxon>rosids</taxon>
        <taxon>malvids</taxon>
        <taxon>Brassicales</taxon>
        <taxon>Brassicaceae</taxon>
        <taxon>Brassiceae</taxon>
        <taxon>Brassica</taxon>
    </lineage>
</organism>
<feature type="region of interest" description="Disordered" evidence="11">
    <location>
        <begin position="670"/>
        <end position="718"/>
    </location>
</feature>
<comment type="pathway">
    <text evidence="3">Protein modification; protein ubiquitination.</text>
</comment>
<dbReference type="SMART" id="SM00220">
    <property type="entry name" value="S_TKc"/>
    <property type="match status" value="1"/>
</dbReference>
<dbReference type="GO" id="GO:0004672">
    <property type="term" value="F:protein kinase activity"/>
    <property type="evidence" value="ECO:0007669"/>
    <property type="project" value="InterPro"/>
</dbReference>
<dbReference type="AlphaFoldDB" id="I7C3W6"/>
<dbReference type="PANTHER" id="PTHR45647">
    <property type="entry name" value="OS02G0152300 PROTEIN"/>
    <property type="match status" value="1"/>
</dbReference>
<protein>
    <recommendedName>
        <fullName evidence="4">RING-type E3 ubiquitin transferase</fullName>
        <ecNumber evidence="4">2.3.2.27</ecNumber>
    </recommendedName>
</protein>
<feature type="region of interest" description="Disordered" evidence="11">
    <location>
        <begin position="1"/>
        <end position="27"/>
    </location>
</feature>
<dbReference type="InterPro" id="IPR014729">
    <property type="entry name" value="Rossmann-like_a/b/a_fold"/>
</dbReference>
<feature type="region of interest" description="Disordered" evidence="11">
    <location>
        <begin position="874"/>
        <end position="896"/>
    </location>
</feature>
<evidence type="ECO:0000256" key="11">
    <source>
        <dbReference type="SAM" id="MobiDB-lite"/>
    </source>
</evidence>
<name>I7C3W6_BRANA</name>
<evidence type="ECO:0000256" key="2">
    <source>
        <dbReference type="ARBA" id="ARBA00001968"/>
    </source>
</evidence>
<sequence>MKAASSAVFRKGTDETRDDEEEEKEEVCNVFDAEVDSKTQTTSSHETKNNLKGFFTSLLLMEEHEKQSHEAQNAASRREMSELQSNYRKRARTMSDHYSDLTDHYADPVDISRKKSRASRAAVASVSAAVTETEAEGSEITGSGSVHGTGQQRRLWVKDRSRAWWEECNRSDYPEDDFKKAFRMSKSTFELICEELNAAVAKEDTALRNAIPVRQRVAVCVWRLATGEPLRLVSKKFGLGISTCHKLVLEVCKAIKEVLMPKYLQWPDDESLRNIRETYESISGIPNVVGSMYTTHIPIIAPKISVASYFNKRHTERNQKTSYSITIQAVVNPNGVFTDLCIGWPGSMPDDKVLEKSLLYQRANNGGLLKGLWVAGGAGHPLLDWVLVPYTQQNLTWTQHAFNEKMSEVQRVAKEAFGRLKGRWACLQKRTEVKLQDLPTVLGACCVLHNICEIRGERMEPELMVEVVDDEVLPENGLRSVNAMKARDTISHNLLHHGLAVRLIIMARYSSEDGHAPANSTVVAIDKDKNSHYAVRWAADHLFNMINNPNMILVHVRLKNSNHGDDELNHLFVPYRGYCARKGISMMEVILEDSDVARAILDYVNNNLVNNIVVGSASSSKNPFARSLKFTKSHDVAASILKSTPEFCSIYVISKGKVQSSRAAQRRITNTLVPPREPSSAFHLQNLPDPDQDPLPRGQRNSRNTTPERYHNDNGFNAMRERRRSAANGSLDFNYDFKQANGQRNPVGRNSFSDESDGGSLMMGSVDLSAQNYDFIGASGSSDESASQSTRDIEAEMKRLKLELRQTMDMYSSACKEALNAKKTANELNMWKKEEARRFEEARSAEEAALAVAEMEKAKCKAAMEAAEKAQRMADLEGQRRKQAEMKARRESQEKDRALTALGQNDVRYRKYSIEEIEEATDRFASNMKVGEGGYGPVYKGTLDHTPVAIKVLRPDAAQGKKQFQQEVEVLSCIRHPHMVLLLGACPEYGCLVYEFMENGSLEDRLFRRGNSPPLSWRKRFQIAAEIATALSFLHQTKPEPLVHRDLKPANILLDRNYVSKISDVGLARLVPASVANNVTQYHMTSAAGTFCYIDPEYQQTGKLTTKSDIYSLGIMLLQIITAKNPMGLAHHVARAIEKGTFKDMLDPVVTDWPVEEAINFAKLCLKCSELRKRDRPDLGKDIVPELVRLRNLGLDNESDASHIMGKSNSKEKPPSSNSAQSPQIDFEREDQFTYDDRLKTPESHRGEIVSFCHECRHECESVCQT</sequence>
<dbReference type="Gene3D" id="3.30.200.20">
    <property type="entry name" value="Phosphorylase Kinase, domain 1"/>
    <property type="match status" value="1"/>
</dbReference>
<keyword evidence="13" id="KW-0418">Kinase</keyword>
<evidence type="ECO:0000256" key="1">
    <source>
        <dbReference type="ARBA" id="ARBA00000900"/>
    </source>
</evidence>
<dbReference type="GO" id="GO:0046872">
    <property type="term" value="F:metal ion binding"/>
    <property type="evidence" value="ECO:0007669"/>
    <property type="project" value="UniProtKB-KW"/>
</dbReference>
<feature type="region of interest" description="Disordered" evidence="11">
    <location>
        <begin position="65"/>
        <end position="88"/>
    </location>
</feature>
<evidence type="ECO:0000256" key="9">
    <source>
        <dbReference type="ARBA" id="ARBA00022840"/>
    </source>
</evidence>
<feature type="compositionally biased region" description="Polar residues" evidence="11">
    <location>
        <begin position="740"/>
        <end position="753"/>
    </location>
</feature>
<dbReference type="GO" id="GO:0005524">
    <property type="term" value="F:ATP binding"/>
    <property type="evidence" value="ECO:0007669"/>
    <property type="project" value="UniProtKB-KW"/>
</dbReference>
<dbReference type="InterPro" id="IPR001245">
    <property type="entry name" value="Ser-Thr/Tyr_kinase_cat_dom"/>
</dbReference>
<feature type="domain" description="Protein kinase" evidence="12">
    <location>
        <begin position="924"/>
        <end position="1188"/>
    </location>
</feature>
<dbReference type="Pfam" id="PF13359">
    <property type="entry name" value="DDE_Tnp_4"/>
    <property type="match status" value="1"/>
</dbReference>
<feature type="region of interest" description="Disordered" evidence="11">
    <location>
        <begin position="1199"/>
        <end position="1228"/>
    </location>
</feature>
<dbReference type="EC" id="2.3.2.27" evidence="4"/>
<dbReference type="FunFam" id="1.10.510.10:FF:000498">
    <property type="entry name" value="U-box domain-containing protein 51"/>
    <property type="match status" value="1"/>
</dbReference>
<dbReference type="InterPro" id="IPR011009">
    <property type="entry name" value="Kinase-like_dom_sf"/>
</dbReference>
<evidence type="ECO:0000256" key="7">
    <source>
        <dbReference type="ARBA" id="ARBA00022741"/>
    </source>
</evidence>
<keyword evidence="10" id="KW-0175">Coiled coil</keyword>
<dbReference type="Gene3D" id="3.40.50.620">
    <property type="entry name" value="HUPs"/>
    <property type="match status" value="1"/>
</dbReference>
<dbReference type="PROSITE" id="PS00108">
    <property type="entry name" value="PROTEIN_KINASE_ST"/>
    <property type="match status" value="1"/>
</dbReference>
<dbReference type="SUPFAM" id="SSF56112">
    <property type="entry name" value="Protein kinase-like (PK-like)"/>
    <property type="match status" value="1"/>
</dbReference>
<evidence type="ECO:0000256" key="3">
    <source>
        <dbReference type="ARBA" id="ARBA00004906"/>
    </source>
</evidence>
<accession>I7C3W6</accession>
<keyword evidence="8" id="KW-0833">Ubl conjugation pathway</keyword>
<feature type="region of interest" description="Disordered" evidence="11">
    <location>
        <begin position="736"/>
        <end position="759"/>
    </location>
</feature>
<feature type="compositionally biased region" description="Acidic residues" evidence="11">
    <location>
        <begin position="16"/>
        <end position="25"/>
    </location>
</feature>
<evidence type="ECO:0000256" key="8">
    <source>
        <dbReference type="ARBA" id="ARBA00022786"/>
    </source>
</evidence>
<evidence type="ECO:0000256" key="6">
    <source>
        <dbReference type="ARBA" id="ARBA00022723"/>
    </source>
</evidence>
<evidence type="ECO:0000256" key="5">
    <source>
        <dbReference type="ARBA" id="ARBA00022679"/>
    </source>
</evidence>
<dbReference type="InterPro" id="IPR008271">
    <property type="entry name" value="Ser/Thr_kinase_AS"/>
</dbReference>
<evidence type="ECO:0000256" key="4">
    <source>
        <dbReference type="ARBA" id="ARBA00012483"/>
    </source>
</evidence>
<dbReference type="PROSITE" id="PS50011">
    <property type="entry name" value="PROTEIN_KINASE_DOM"/>
    <property type="match status" value="1"/>
</dbReference>
<dbReference type="InterPro" id="IPR027806">
    <property type="entry name" value="HARBI1_dom"/>
</dbReference>
<dbReference type="Pfam" id="PF07714">
    <property type="entry name" value="PK_Tyr_Ser-Thr"/>
    <property type="match status" value="1"/>
</dbReference>
<comment type="cofactor">
    <cofactor evidence="2">
        <name>a divalent metal cation</name>
        <dbReference type="ChEBI" id="CHEBI:60240"/>
    </cofactor>
</comment>
<dbReference type="FunFam" id="3.30.200.20:FF:000162">
    <property type="entry name" value="Adenine nucleotide alpha hydrolase-like domain kinase"/>
    <property type="match status" value="1"/>
</dbReference>
<dbReference type="GO" id="GO:0061630">
    <property type="term" value="F:ubiquitin protein ligase activity"/>
    <property type="evidence" value="ECO:0007669"/>
    <property type="project" value="UniProtKB-EC"/>
</dbReference>
<keyword evidence="7" id="KW-0547">Nucleotide-binding</keyword>
<keyword evidence="5" id="KW-0808">Transferase</keyword>
<dbReference type="InterPro" id="IPR051348">
    <property type="entry name" value="U-box_ubiquitin_ligases"/>
</dbReference>
<evidence type="ECO:0000256" key="10">
    <source>
        <dbReference type="ARBA" id="ARBA00023054"/>
    </source>
</evidence>
<comment type="catalytic activity">
    <reaction evidence="1">
        <text>S-ubiquitinyl-[E2 ubiquitin-conjugating enzyme]-L-cysteine + [acceptor protein]-L-lysine = [E2 ubiquitin-conjugating enzyme]-L-cysteine + N(6)-ubiquitinyl-[acceptor protein]-L-lysine.</text>
        <dbReference type="EC" id="2.3.2.27"/>
    </reaction>
</comment>
<dbReference type="SUPFAM" id="SSF52402">
    <property type="entry name" value="Adenine nucleotide alpha hydrolases-like"/>
    <property type="match status" value="1"/>
</dbReference>
<evidence type="ECO:0000313" key="13">
    <source>
        <dbReference type="EMBL" id="AFO66517.1"/>
    </source>
</evidence>
<dbReference type="InterPro" id="IPR000719">
    <property type="entry name" value="Prot_kinase_dom"/>
</dbReference>
<keyword evidence="9" id="KW-0067">ATP-binding</keyword>